<organism evidence="5 8">
    <name type="scientific">Flavonifractor plautii</name>
    <name type="common">Fusobacterium plautii</name>
    <dbReference type="NCBI Taxonomy" id="292800"/>
    <lineage>
        <taxon>Bacteria</taxon>
        <taxon>Bacillati</taxon>
        <taxon>Bacillota</taxon>
        <taxon>Clostridia</taxon>
        <taxon>Eubacteriales</taxon>
        <taxon>Oscillospiraceae</taxon>
        <taxon>Flavonifractor</taxon>
    </lineage>
</organism>
<dbReference type="InterPro" id="IPR036397">
    <property type="entry name" value="RNaseH_sf"/>
</dbReference>
<dbReference type="Gene3D" id="1.10.10.10">
    <property type="entry name" value="Winged helix-like DNA-binding domain superfamily/Winged helix DNA-binding domain"/>
    <property type="match status" value="1"/>
</dbReference>
<dbReference type="InterPro" id="IPR036388">
    <property type="entry name" value="WH-like_DNA-bd_sf"/>
</dbReference>
<evidence type="ECO:0000259" key="2">
    <source>
        <dbReference type="PROSITE" id="PS50994"/>
    </source>
</evidence>
<dbReference type="GO" id="GO:0004803">
    <property type="term" value="F:transposase activity"/>
    <property type="evidence" value="ECO:0007669"/>
    <property type="project" value="InterPro"/>
</dbReference>
<dbReference type="InterPro" id="IPR009057">
    <property type="entry name" value="Homeodomain-like_sf"/>
</dbReference>
<dbReference type="Gene3D" id="3.30.420.10">
    <property type="entry name" value="Ribonuclease H-like superfamily/Ribonuclease H"/>
    <property type="match status" value="1"/>
</dbReference>
<evidence type="ECO:0000313" key="8">
    <source>
        <dbReference type="Proteomes" id="UP000434475"/>
    </source>
</evidence>
<evidence type="ECO:0000313" key="6">
    <source>
        <dbReference type="EMBL" id="MSB50726.1"/>
    </source>
</evidence>
<evidence type="ECO:0000313" key="3">
    <source>
        <dbReference type="EMBL" id="MDB7908254.1"/>
    </source>
</evidence>
<dbReference type="PANTHER" id="PTHR46889:SF7">
    <property type="entry name" value="TRANSPOSASE FOR INSERTION SEQUENCE ELEMENT IS904"/>
    <property type="match status" value="1"/>
</dbReference>
<comment type="function">
    <text evidence="1">Involved in the transposition of the insertion sequence.</text>
</comment>
<dbReference type="SUPFAM" id="SSF46689">
    <property type="entry name" value="Homeodomain-like"/>
    <property type="match status" value="1"/>
</dbReference>
<dbReference type="EMBL" id="WKPR01000033">
    <property type="protein sequence ID" value="MSB22077.1"/>
    <property type="molecule type" value="Genomic_DNA"/>
</dbReference>
<evidence type="ECO:0000313" key="5">
    <source>
        <dbReference type="EMBL" id="MSB22077.1"/>
    </source>
</evidence>
<accession>A0A174VMA2</accession>
<evidence type="ECO:0000313" key="4">
    <source>
        <dbReference type="EMBL" id="MDB7935233.1"/>
    </source>
</evidence>
<dbReference type="Pfam" id="PF00665">
    <property type="entry name" value="rve"/>
    <property type="match status" value="1"/>
</dbReference>
<dbReference type="SUPFAM" id="SSF53098">
    <property type="entry name" value="Ribonuclease H-like"/>
    <property type="match status" value="1"/>
</dbReference>
<reference evidence="3" key="2">
    <citation type="submission" date="2023-01" db="EMBL/GenBank/DDBJ databases">
        <title>Human gut microbiome strain richness.</title>
        <authorList>
            <person name="Chen-Liaw A."/>
        </authorList>
    </citation>
    <scope>NUCLEOTIDE SEQUENCE</scope>
    <source>
        <strain evidence="4">1001287st1_F4_1001285I_161205</strain>
        <strain evidence="3">2225st1_A6_2225SCRN_200828</strain>
    </source>
</reference>
<protein>
    <submittedName>
        <fullName evidence="5">IS3 family transposase</fullName>
    </submittedName>
</protein>
<evidence type="ECO:0000313" key="7">
    <source>
        <dbReference type="Proteomes" id="UP000429811"/>
    </source>
</evidence>
<name>A0A174VMA2_FLAPL</name>
<dbReference type="InterPro" id="IPR012337">
    <property type="entry name" value="RNaseH-like_sf"/>
</dbReference>
<feature type="domain" description="Integrase catalytic" evidence="2">
    <location>
        <begin position="210"/>
        <end position="372"/>
    </location>
</feature>
<dbReference type="GO" id="GO:0006313">
    <property type="term" value="P:DNA transposition"/>
    <property type="evidence" value="ECO:0007669"/>
    <property type="project" value="InterPro"/>
</dbReference>
<gene>
    <name evidence="6" type="ORF">GKE90_18870</name>
    <name evidence="5" type="ORF">GKE97_21625</name>
    <name evidence="3" type="ORF">PND83_19905</name>
    <name evidence="4" type="ORF">PNE06_19290</name>
</gene>
<dbReference type="Proteomes" id="UP001211173">
    <property type="component" value="Unassembled WGS sequence"/>
</dbReference>
<proteinExistence type="predicted"/>
<reference evidence="7 8" key="1">
    <citation type="journal article" date="2019" name="Nat. Med.">
        <title>A library of human gut bacterial isolates paired with longitudinal multiomics data enables mechanistic microbiome research.</title>
        <authorList>
            <person name="Poyet M."/>
            <person name="Groussin M."/>
            <person name="Gibbons S.M."/>
            <person name="Avila-Pacheco J."/>
            <person name="Jiang X."/>
            <person name="Kearney S.M."/>
            <person name="Perrotta A.R."/>
            <person name="Berdy B."/>
            <person name="Zhao S."/>
            <person name="Lieberman T.D."/>
            <person name="Swanson P.K."/>
            <person name="Smith M."/>
            <person name="Roesemann S."/>
            <person name="Alexander J.E."/>
            <person name="Rich S.A."/>
            <person name="Livny J."/>
            <person name="Vlamakis H."/>
            <person name="Clish C."/>
            <person name="Bullock K."/>
            <person name="Deik A."/>
            <person name="Scott J."/>
            <person name="Pierce K.A."/>
            <person name="Xavier R.J."/>
            <person name="Alm E.J."/>
        </authorList>
    </citation>
    <scope>NUCLEOTIDE SEQUENCE [LARGE SCALE GENOMIC DNA]</scope>
    <source>
        <strain evidence="5 8">BIOML-A2</strain>
        <strain evidence="6 7">BIOML-A5</strain>
    </source>
</reference>
<sequence>MRISIEEKHSLVARYQAGESVSDICADSGVPKSTFYTWIKPYTVTMTDSGHAVSQQAFIKMKQKLQKLEKKIEILQKVNCTVSASLQEKLQELAKLHGQYSVHALCEALCVSRGTFYNHIFRRKEVTAYDKRRAEMKEHIQAAFDESQQRFGANKIAAVLADRGVRTSPKYVAELMREMGLQSVSIYSKRDYQKSERLAKKQNMLQQQFKVDEPNRVWVSDITCFKVNGKYLYICVILDLFSRKVVAHRVSPKNSTYLVTSTFRQVYRNRNEPQQLMFHSDQGPQYTSNTFRKLLRINKVVQSFSKSSRPHDNAVAESFFASMKREEIYRTQYCSERQFMQSVDTYIEFYNTKRPHSTLNYRTPDRFELLHAQRKERTG</sequence>
<dbReference type="NCBIfam" id="NF033516">
    <property type="entry name" value="transpos_IS3"/>
    <property type="match status" value="1"/>
</dbReference>
<dbReference type="Pfam" id="PF01527">
    <property type="entry name" value="HTH_Tnp_1"/>
    <property type="match status" value="1"/>
</dbReference>
<dbReference type="Pfam" id="PF13276">
    <property type="entry name" value="HTH_21"/>
    <property type="match status" value="1"/>
</dbReference>
<dbReference type="GO" id="GO:0003677">
    <property type="term" value="F:DNA binding"/>
    <property type="evidence" value="ECO:0007669"/>
    <property type="project" value="InterPro"/>
</dbReference>
<dbReference type="InterPro" id="IPR001584">
    <property type="entry name" value="Integrase_cat-core"/>
</dbReference>
<dbReference type="AlphaFoldDB" id="A0A174VMA2"/>
<dbReference type="InterPro" id="IPR050900">
    <property type="entry name" value="Transposase_IS3/IS150/IS904"/>
</dbReference>
<dbReference type="EMBL" id="JAQLWV010000039">
    <property type="protein sequence ID" value="MDB7935233.1"/>
    <property type="molecule type" value="Genomic_DNA"/>
</dbReference>
<dbReference type="InterPro" id="IPR025948">
    <property type="entry name" value="HTH-like_dom"/>
</dbReference>
<dbReference type="RefSeq" id="WP_009261379.1">
    <property type="nucleotide sequence ID" value="NZ_BAABXT010000001.1"/>
</dbReference>
<dbReference type="PANTHER" id="PTHR46889">
    <property type="entry name" value="TRANSPOSASE INSF FOR INSERTION SEQUENCE IS3B-RELATED"/>
    <property type="match status" value="1"/>
</dbReference>
<dbReference type="Proteomes" id="UP000429811">
    <property type="component" value="Unassembled WGS sequence"/>
</dbReference>
<dbReference type="PROSITE" id="PS50994">
    <property type="entry name" value="INTEGRASE"/>
    <property type="match status" value="1"/>
</dbReference>
<dbReference type="EMBL" id="WKPO01000041">
    <property type="protein sequence ID" value="MSB50726.1"/>
    <property type="molecule type" value="Genomic_DNA"/>
</dbReference>
<dbReference type="Proteomes" id="UP001211006">
    <property type="component" value="Unassembled WGS sequence"/>
</dbReference>
<evidence type="ECO:0000256" key="1">
    <source>
        <dbReference type="ARBA" id="ARBA00002286"/>
    </source>
</evidence>
<dbReference type="Pfam" id="PF13333">
    <property type="entry name" value="rve_2"/>
    <property type="match status" value="1"/>
</dbReference>
<dbReference type="InterPro" id="IPR048020">
    <property type="entry name" value="Transpos_IS3"/>
</dbReference>
<dbReference type="InterPro" id="IPR002514">
    <property type="entry name" value="Transposase_8"/>
</dbReference>
<dbReference type="Proteomes" id="UP000434475">
    <property type="component" value="Unassembled WGS sequence"/>
</dbReference>
<comment type="caution">
    <text evidence="5">The sequence shown here is derived from an EMBL/GenBank/DDBJ whole genome shotgun (WGS) entry which is preliminary data.</text>
</comment>
<dbReference type="EMBL" id="JAQLWO010000029">
    <property type="protein sequence ID" value="MDB7908254.1"/>
    <property type="molecule type" value="Genomic_DNA"/>
</dbReference>
<dbReference type="GO" id="GO:0015074">
    <property type="term" value="P:DNA integration"/>
    <property type="evidence" value="ECO:0007669"/>
    <property type="project" value="InterPro"/>
</dbReference>